<dbReference type="Gene3D" id="1.20.1250.20">
    <property type="entry name" value="MFS general substrate transporter like domains"/>
    <property type="match status" value="2"/>
</dbReference>
<gene>
    <name evidence="8" type="ORF">COA71_12970</name>
</gene>
<feature type="transmembrane region" description="Helical" evidence="6">
    <location>
        <begin position="355"/>
        <end position="377"/>
    </location>
</feature>
<organism evidence="8 9">
    <name type="scientific">SAR86 cluster bacterium</name>
    <dbReference type="NCBI Taxonomy" id="2030880"/>
    <lineage>
        <taxon>Bacteria</taxon>
        <taxon>Pseudomonadati</taxon>
        <taxon>Pseudomonadota</taxon>
        <taxon>Gammaproteobacteria</taxon>
        <taxon>SAR86 cluster</taxon>
    </lineage>
</organism>
<evidence type="ECO:0000256" key="6">
    <source>
        <dbReference type="SAM" id="Phobius"/>
    </source>
</evidence>
<proteinExistence type="predicted"/>
<reference evidence="9" key="1">
    <citation type="submission" date="2017-08" db="EMBL/GenBank/DDBJ databases">
        <title>A dynamic microbial community with high functional redundancy inhabits the cold, oxic subseafloor aquifer.</title>
        <authorList>
            <person name="Tully B.J."/>
            <person name="Wheat C.G."/>
            <person name="Glazer B.T."/>
            <person name="Huber J.A."/>
        </authorList>
    </citation>
    <scope>NUCLEOTIDE SEQUENCE [LARGE SCALE GENOMIC DNA]</scope>
</reference>
<dbReference type="SUPFAM" id="SSF103473">
    <property type="entry name" value="MFS general substrate transporter"/>
    <property type="match status" value="1"/>
</dbReference>
<keyword evidence="3 6" id="KW-0812">Transmembrane</keyword>
<feature type="transmembrane region" description="Helical" evidence="6">
    <location>
        <begin position="52"/>
        <end position="75"/>
    </location>
</feature>
<dbReference type="AlphaFoldDB" id="A0A2A5C7R0"/>
<evidence type="ECO:0000313" key="9">
    <source>
        <dbReference type="Proteomes" id="UP000228987"/>
    </source>
</evidence>
<dbReference type="Proteomes" id="UP000228987">
    <property type="component" value="Unassembled WGS sequence"/>
</dbReference>
<keyword evidence="2" id="KW-1003">Cell membrane</keyword>
<dbReference type="PANTHER" id="PTHR43124:SF3">
    <property type="entry name" value="CHLORAMPHENICOL EFFLUX PUMP RV0191"/>
    <property type="match status" value="1"/>
</dbReference>
<feature type="transmembrane region" description="Helical" evidence="6">
    <location>
        <begin position="170"/>
        <end position="190"/>
    </location>
</feature>
<comment type="subcellular location">
    <subcellularLocation>
        <location evidence="1">Cell membrane</location>
        <topology evidence="1">Multi-pass membrane protein</topology>
    </subcellularLocation>
</comment>
<evidence type="ECO:0000256" key="1">
    <source>
        <dbReference type="ARBA" id="ARBA00004651"/>
    </source>
</evidence>
<feature type="transmembrane region" description="Helical" evidence="6">
    <location>
        <begin position="140"/>
        <end position="164"/>
    </location>
</feature>
<protein>
    <recommendedName>
        <fullName evidence="7">Major facilitator superfamily (MFS) profile domain-containing protein</fullName>
    </recommendedName>
</protein>
<evidence type="ECO:0000259" key="7">
    <source>
        <dbReference type="PROSITE" id="PS50850"/>
    </source>
</evidence>
<keyword evidence="4 6" id="KW-1133">Transmembrane helix</keyword>
<sequence length="418" mass="46008">MSMFKNTKFRNHSLPIIILGIFMMYFYSALQNDHLNILTPYYTDMGWSANQVTLPVTVAGFVVIFLTMIIGTLMIKYGVAKVLIPSTVLLGISTIGLAVSGDNMVLYAISLFMMRVLVVPLLMGAFMLCTNWFVNLRGRVLGFITMGNPLCTATIIPGMSIGVASIGFTATYTIIGVAVILLALLMALFIKSRPEDYGLYPDGSATPVTIPVEKVMSFKDVMTNKNSWLLIVSFGLLQFMIVALMAFYVPRMQMIGTEMPTLLFWLSVAAIMGMPISYLIGFIDDKLGTITASLVMCCFYFLALFMLLFMQADNIAMIIALAIGLAGVTGGMPTLHPSVTAYVFGRENYQAANRWIMSIQAVIMAFAITFMATIMDTTGSLDLAYQIMLGMMVVVIITILMLSRTPDYDRETNKVLTS</sequence>
<evidence type="ECO:0000256" key="5">
    <source>
        <dbReference type="ARBA" id="ARBA00023136"/>
    </source>
</evidence>
<feature type="transmembrane region" description="Helical" evidence="6">
    <location>
        <begin position="12"/>
        <end position="30"/>
    </location>
</feature>
<evidence type="ECO:0000256" key="4">
    <source>
        <dbReference type="ARBA" id="ARBA00022989"/>
    </source>
</evidence>
<feature type="transmembrane region" description="Helical" evidence="6">
    <location>
        <begin position="290"/>
        <end position="309"/>
    </location>
</feature>
<dbReference type="GO" id="GO:0022857">
    <property type="term" value="F:transmembrane transporter activity"/>
    <property type="evidence" value="ECO:0007669"/>
    <property type="project" value="InterPro"/>
</dbReference>
<name>A0A2A5C7R0_9GAMM</name>
<comment type="caution">
    <text evidence="8">The sequence shown here is derived from an EMBL/GenBank/DDBJ whole genome shotgun (WGS) entry which is preliminary data.</text>
</comment>
<evidence type="ECO:0000256" key="2">
    <source>
        <dbReference type="ARBA" id="ARBA00022475"/>
    </source>
</evidence>
<dbReference type="InterPro" id="IPR011701">
    <property type="entry name" value="MFS"/>
</dbReference>
<dbReference type="EMBL" id="NVWI01000012">
    <property type="protein sequence ID" value="PCJ39793.1"/>
    <property type="molecule type" value="Genomic_DNA"/>
</dbReference>
<dbReference type="GO" id="GO:0005886">
    <property type="term" value="C:plasma membrane"/>
    <property type="evidence" value="ECO:0007669"/>
    <property type="project" value="UniProtKB-SubCell"/>
</dbReference>
<dbReference type="Pfam" id="PF07690">
    <property type="entry name" value="MFS_1"/>
    <property type="match status" value="1"/>
</dbReference>
<dbReference type="InterPro" id="IPR020846">
    <property type="entry name" value="MFS_dom"/>
</dbReference>
<keyword evidence="5 6" id="KW-0472">Membrane</keyword>
<feature type="transmembrane region" description="Helical" evidence="6">
    <location>
        <begin position="105"/>
        <end position="128"/>
    </location>
</feature>
<evidence type="ECO:0000313" key="8">
    <source>
        <dbReference type="EMBL" id="PCJ39793.1"/>
    </source>
</evidence>
<dbReference type="PANTHER" id="PTHR43124">
    <property type="entry name" value="PURINE EFFLUX PUMP PBUE"/>
    <property type="match status" value="1"/>
</dbReference>
<dbReference type="InterPro" id="IPR050189">
    <property type="entry name" value="MFS_Efflux_Transporters"/>
</dbReference>
<feature type="domain" description="Major facilitator superfamily (MFS) profile" evidence="7">
    <location>
        <begin position="13"/>
        <end position="407"/>
    </location>
</feature>
<evidence type="ECO:0000256" key="3">
    <source>
        <dbReference type="ARBA" id="ARBA00022692"/>
    </source>
</evidence>
<feature type="transmembrane region" description="Helical" evidence="6">
    <location>
        <begin position="228"/>
        <end position="250"/>
    </location>
</feature>
<feature type="transmembrane region" description="Helical" evidence="6">
    <location>
        <begin position="383"/>
        <end position="402"/>
    </location>
</feature>
<accession>A0A2A5C7R0</accession>
<feature type="transmembrane region" description="Helical" evidence="6">
    <location>
        <begin position="262"/>
        <end position="283"/>
    </location>
</feature>
<dbReference type="PROSITE" id="PS50850">
    <property type="entry name" value="MFS"/>
    <property type="match status" value="1"/>
</dbReference>
<feature type="transmembrane region" description="Helical" evidence="6">
    <location>
        <begin position="315"/>
        <end position="335"/>
    </location>
</feature>
<feature type="transmembrane region" description="Helical" evidence="6">
    <location>
        <begin position="82"/>
        <end position="99"/>
    </location>
</feature>
<dbReference type="InterPro" id="IPR036259">
    <property type="entry name" value="MFS_trans_sf"/>
</dbReference>